<comment type="subunit">
    <text evidence="3">Heterooctamer of two A chains, two B chains, two C chains and two D chains.</text>
</comment>
<keyword evidence="9 17" id="KW-1133">Transmembrane helix</keyword>
<dbReference type="InterPro" id="IPR050968">
    <property type="entry name" value="Cytochrome_c_oxidase_bac_sub4"/>
</dbReference>
<keyword evidence="8" id="KW-0249">Electron transport</keyword>
<dbReference type="OrthoDB" id="2375888at2"/>
<evidence type="ECO:0000256" key="11">
    <source>
        <dbReference type="ARBA" id="ARBA00023136"/>
    </source>
</evidence>
<sequence length="124" mass="13314">MSPHQISAPRDHKNTHGSVASYTVGFVASLILTGLSFGAIMGRWVSHDMALPTLVCLAVLQLLIQLVFFLHMGTAPEQRSDLAALVFTVLILATIVAGSLWVMHNANINMMPTGMSTDSAKLKP</sequence>
<evidence type="ECO:0000256" key="16">
    <source>
        <dbReference type="ARBA" id="ARBA00032185"/>
    </source>
</evidence>
<dbReference type="GO" id="GO:0015990">
    <property type="term" value="P:electron transport coupled proton transport"/>
    <property type="evidence" value="ECO:0007669"/>
    <property type="project" value="InterPro"/>
</dbReference>
<evidence type="ECO:0000256" key="2">
    <source>
        <dbReference type="ARBA" id="ARBA00008079"/>
    </source>
</evidence>
<evidence type="ECO:0000313" key="19">
    <source>
        <dbReference type="Proteomes" id="UP000017837"/>
    </source>
</evidence>
<dbReference type="RefSeq" id="WP_018084016.1">
    <property type="nucleotide sequence ID" value="NZ_AQWM01000056.1"/>
</dbReference>
<gene>
    <name evidence="18" type="ORF">ABENE_22290</name>
</gene>
<dbReference type="PANTHER" id="PTHR36835">
    <property type="entry name" value="CYTOCHROME BO(3) UBIQUINOL OXIDASE SUBUNIT 4"/>
    <property type="match status" value="1"/>
</dbReference>
<keyword evidence="19" id="KW-1185">Reference proteome</keyword>
<evidence type="ECO:0000256" key="4">
    <source>
        <dbReference type="ARBA" id="ARBA00014689"/>
    </source>
</evidence>
<keyword evidence="11 17" id="KW-0472">Membrane</keyword>
<evidence type="ECO:0000256" key="7">
    <source>
        <dbReference type="ARBA" id="ARBA00022692"/>
    </source>
</evidence>
<comment type="similarity">
    <text evidence="2">Belongs to the cytochrome c oxidase bacterial subunit 4 family.</text>
</comment>
<evidence type="ECO:0000256" key="9">
    <source>
        <dbReference type="ARBA" id="ARBA00022989"/>
    </source>
</evidence>
<dbReference type="eggNOG" id="COG3125">
    <property type="taxonomic scope" value="Bacteria"/>
</dbReference>
<evidence type="ECO:0000256" key="12">
    <source>
        <dbReference type="ARBA" id="ARBA00025694"/>
    </source>
</evidence>
<dbReference type="GO" id="GO:0019646">
    <property type="term" value="P:aerobic electron transport chain"/>
    <property type="evidence" value="ECO:0007669"/>
    <property type="project" value="TreeGrafter"/>
</dbReference>
<organism evidence="18 19">
    <name type="scientific">Asticcacaulis benevestitus DSM 16100 = ATCC BAA-896</name>
    <dbReference type="NCBI Taxonomy" id="1121022"/>
    <lineage>
        <taxon>Bacteria</taxon>
        <taxon>Pseudomonadati</taxon>
        <taxon>Pseudomonadota</taxon>
        <taxon>Alphaproteobacteria</taxon>
        <taxon>Caulobacterales</taxon>
        <taxon>Caulobacteraceae</taxon>
        <taxon>Asticcacaulis</taxon>
    </lineage>
</organism>
<dbReference type="InterPro" id="IPR005171">
    <property type="entry name" value="Cyt_c_oxidase_su4_prok"/>
</dbReference>
<dbReference type="AlphaFoldDB" id="V4P609"/>
<protein>
    <recommendedName>
        <fullName evidence="4">Cytochrome bo(3) ubiquinol oxidase subunit 4</fullName>
    </recommendedName>
    <alternativeName>
        <fullName evidence="16">Cytochrome o ubiquinol oxidase subunit 4</fullName>
    </alternativeName>
    <alternativeName>
        <fullName evidence="13">Oxidase bo(3) subunit 4</fullName>
    </alternativeName>
    <alternativeName>
        <fullName evidence="14">Ubiquinol oxidase polypeptide IV</fullName>
    </alternativeName>
    <alternativeName>
        <fullName evidence="15">Ubiquinol oxidase subunit 4</fullName>
    </alternativeName>
</protein>
<dbReference type="Pfam" id="PF03626">
    <property type="entry name" value="COX4_pro"/>
    <property type="match status" value="1"/>
</dbReference>
<dbReference type="PANTHER" id="PTHR36835:SF1">
    <property type="entry name" value="CYTOCHROME BO(3) UBIQUINOL OXIDASE SUBUNIT 4"/>
    <property type="match status" value="1"/>
</dbReference>
<evidence type="ECO:0000256" key="3">
    <source>
        <dbReference type="ARBA" id="ARBA00011700"/>
    </source>
</evidence>
<feature type="transmembrane region" description="Helical" evidence="17">
    <location>
        <begin position="82"/>
        <end position="103"/>
    </location>
</feature>
<keyword evidence="6" id="KW-1003">Cell membrane</keyword>
<feature type="transmembrane region" description="Helical" evidence="17">
    <location>
        <begin position="20"/>
        <end position="44"/>
    </location>
</feature>
<dbReference type="NCBIfam" id="TIGR02847">
    <property type="entry name" value="CyoD"/>
    <property type="match status" value="1"/>
</dbReference>
<name>V4P609_9CAUL</name>
<reference evidence="18 19" key="1">
    <citation type="journal article" date="2014" name="Nature">
        <title>Sequential evolution of bacterial morphology by co-option of a developmental regulator.</title>
        <authorList>
            <person name="Jiang C."/>
            <person name="Brown P.J."/>
            <person name="Ducret A."/>
            <person name="Brun Y.V."/>
        </authorList>
    </citation>
    <scope>NUCLEOTIDE SEQUENCE [LARGE SCALE GENOMIC DNA]</scope>
    <source>
        <strain evidence="18 19">DSM 16100</strain>
    </source>
</reference>
<evidence type="ECO:0000256" key="1">
    <source>
        <dbReference type="ARBA" id="ARBA00004651"/>
    </source>
</evidence>
<evidence type="ECO:0000313" key="18">
    <source>
        <dbReference type="EMBL" id="ESQ80695.1"/>
    </source>
</evidence>
<evidence type="ECO:0000256" key="13">
    <source>
        <dbReference type="ARBA" id="ARBA00030071"/>
    </source>
</evidence>
<comment type="function">
    <text evidence="12">Cytochrome bo(3) ubiquinol terminal oxidase is the component of the aerobic respiratory chain of E.coli that predominates when cells are grown at high aeration. Has proton pump activity across the membrane in addition to electron transfer, pumping 2 protons/electron.</text>
</comment>
<dbReference type="GO" id="GO:0009319">
    <property type="term" value="C:cytochrome o ubiquinol oxidase complex"/>
    <property type="evidence" value="ECO:0007669"/>
    <property type="project" value="TreeGrafter"/>
</dbReference>
<keyword evidence="5" id="KW-0813">Transport</keyword>
<evidence type="ECO:0000256" key="10">
    <source>
        <dbReference type="ARBA" id="ARBA00023002"/>
    </source>
</evidence>
<dbReference type="GO" id="GO:0009486">
    <property type="term" value="F:cytochrome bo3 ubiquinol oxidase activity"/>
    <property type="evidence" value="ECO:0007669"/>
    <property type="project" value="InterPro"/>
</dbReference>
<comment type="caution">
    <text evidence="18">The sequence shown here is derived from an EMBL/GenBank/DDBJ whole genome shotgun (WGS) entry which is preliminary data.</text>
</comment>
<keyword evidence="7 17" id="KW-0812">Transmembrane</keyword>
<evidence type="ECO:0000256" key="8">
    <source>
        <dbReference type="ARBA" id="ARBA00022982"/>
    </source>
</evidence>
<keyword evidence="10" id="KW-0560">Oxidoreductase</keyword>
<evidence type="ECO:0000256" key="14">
    <source>
        <dbReference type="ARBA" id="ARBA00030211"/>
    </source>
</evidence>
<comment type="subcellular location">
    <subcellularLocation>
        <location evidence="1">Cell membrane</location>
        <topology evidence="1">Multi-pass membrane protein</topology>
    </subcellularLocation>
</comment>
<dbReference type="EMBL" id="AWGB01000095">
    <property type="protein sequence ID" value="ESQ80695.1"/>
    <property type="molecule type" value="Genomic_DNA"/>
</dbReference>
<dbReference type="Proteomes" id="UP000017837">
    <property type="component" value="Unassembled WGS sequence"/>
</dbReference>
<dbReference type="STRING" id="1121022.GCA_000376105_04335"/>
<feature type="transmembrane region" description="Helical" evidence="17">
    <location>
        <begin position="50"/>
        <end position="70"/>
    </location>
</feature>
<dbReference type="InterPro" id="IPR014210">
    <property type="entry name" value="Cyt_o_ubiqinol_oxidase_su4"/>
</dbReference>
<dbReference type="PATRIC" id="fig|1121022.4.peg.4564"/>
<dbReference type="GO" id="GO:0015078">
    <property type="term" value="F:proton transmembrane transporter activity"/>
    <property type="evidence" value="ECO:0007669"/>
    <property type="project" value="TreeGrafter"/>
</dbReference>
<dbReference type="GO" id="GO:0005886">
    <property type="term" value="C:plasma membrane"/>
    <property type="evidence" value="ECO:0007669"/>
    <property type="project" value="UniProtKB-SubCell"/>
</dbReference>
<evidence type="ECO:0000256" key="17">
    <source>
        <dbReference type="SAM" id="Phobius"/>
    </source>
</evidence>
<evidence type="ECO:0000256" key="5">
    <source>
        <dbReference type="ARBA" id="ARBA00022448"/>
    </source>
</evidence>
<accession>V4P609</accession>
<proteinExistence type="inferred from homology"/>
<evidence type="ECO:0000256" key="6">
    <source>
        <dbReference type="ARBA" id="ARBA00022475"/>
    </source>
</evidence>
<evidence type="ECO:0000256" key="15">
    <source>
        <dbReference type="ARBA" id="ARBA00031887"/>
    </source>
</evidence>